<evidence type="ECO:0000313" key="6">
    <source>
        <dbReference type="Proteomes" id="UP000312032"/>
    </source>
</evidence>
<dbReference type="EC" id="6.3.4.15" evidence="3"/>
<evidence type="ECO:0000256" key="3">
    <source>
        <dbReference type="ARBA" id="ARBA00024227"/>
    </source>
</evidence>
<keyword evidence="2" id="KW-0092">Biotin</keyword>
<dbReference type="SUPFAM" id="SSF55681">
    <property type="entry name" value="Class II aaRS and biotin synthetases"/>
    <property type="match status" value="1"/>
</dbReference>
<dbReference type="RefSeq" id="WP_139465284.1">
    <property type="nucleotide sequence ID" value="NZ_VDHJ01000005.1"/>
</dbReference>
<dbReference type="GO" id="GO:0005737">
    <property type="term" value="C:cytoplasm"/>
    <property type="evidence" value="ECO:0007669"/>
    <property type="project" value="TreeGrafter"/>
</dbReference>
<dbReference type="CDD" id="cd16442">
    <property type="entry name" value="BPL"/>
    <property type="match status" value="1"/>
</dbReference>
<keyword evidence="6" id="KW-1185">Reference proteome</keyword>
<dbReference type="EMBL" id="VDHJ01000005">
    <property type="protein sequence ID" value="TNL98439.1"/>
    <property type="molecule type" value="Genomic_DNA"/>
</dbReference>
<dbReference type="Proteomes" id="UP000312032">
    <property type="component" value="Unassembled WGS sequence"/>
</dbReference>
<dbReference type="OrthoDB" id="9807064at2"/>
<dbReference type="Gene3D" id="2.30.30.100">
    <property type="match status" value="1"/>
</dbReference>
<dbReference type="Pfam" id="PF03099">
    <property type="entry name" value="BPL_LplA_LipB"/>
    <property type="match status" value="1"/>
</dbReference>
<name>A0A5C4U434_9CORY</name>
<dbReference type="Pfam" id="PF02237">
    <property type="entry name" value="BPL_C"/>
    <property type="match status" value="1"/>
</dbReference>
<dbReference type="NCBIfam" id="TIGR00121">
    <property type="entry name" value="birA_ligase"/>
    <property type="match status" value="1"/>
</dbReference>
<dbReference type="Gene3D" id="3.30.930.10">
    <property type="entry name" value="Bira Bifunctional Protein, Domain 2"/>
    <property type="match status" value="1"/>
</dbReference>
<dbReference type="InterPro" id="IPR045864">
    <property type="entry name" value="aa-tRNA-synth_II/BPL/LPL"/>
</dbReference>
<dbReference type="GO" id="GO:0004077">
    <property type="term" value="F:biotin--[biotin carboxyl-carrier protein] ligase activity"/>
    <property type="evidence" value="ECO:0007669"/>
    <property type="project" value="UniProtKB-EC"/>
</dbReference>
<feature type="domain" description="BPL/LPL catalytic" evidence="4">
    <location>
        <begin position="8"/>
        <end position="192"/>
    </location>
</feature>
<keyword evidence="1 5" id="KW-0436">Ligase</keyword>
<organism evidence="5 6">
    <name type="scientific">Corynebacterium tapiri</name>
    <dbReference type="NCBI Taxonomy" id="1448266"/>
    <lineage>
        <taxon>Bacteria</taxon>
        <taxon>Bacillati</taxon>
        <taxon>Actinomycetota</taxon>
        <taxon>Actinomycetes</taxon>
        <taxon>Mycobacteriales</taxon>
        <taxon>Corynebacteriaceae</taxon>
        <taxon>Corynebacterium</taxon>
    </lineage>
</organism>
<dbReference type="InterPro" id="IPR004143">
    <property type="entry name" value="BPL_LPL_catalytic"/>
</dbReference>
<dbReference type="InterPro" id="IPR003142">
    <property type="entry name" value="BPL_C"/>
</dbReference>
<evidence type="ECO:0000256" key="2">
    <source>
        <dbReference type="ARBA" id="ARBA00023267"/>
    </source>
</evidence>
<dbReference type="InterPro" id="IPR004408">
    <property type="entry name" value="Biotin_CoA_COase_ligase"/>
</dbReference>
<evidence type="ECO:0000256" key="1">
    <source>
        <dbReference type="ARBA" id="ARBA00022598"/>
    </source>
</evidence>
<dbReference type="PROSITE" id="PS51733">
    <property type="entry name" value="BPL_LPL_CATALYTIC"/>
    <property type="match status" value="1"/>
</dbReference>
<sequence>MATEYDLTRIRHDLLGKGLLRSIDFVESTGSTNADLLAARPSDGAVLLAGEQTAGRGRLGRRWESPAGDQLIFSLGLVVDEARVKRLGTLPLAVGAGVADAVVGVAPNAGLKWPNDVLIDGRKLAGILAEAAPLEAGKYHVVVGCGINTGMPAERLPVAHATSLRVCDIEFDQEKLAVAVLGSVEKRVQQWRADDPQMLQDYRQHCVTIGQRVKLETPRGEIVGLAETVDDEGCVVVDGQAYSAGDVTHLRPRQ</sequence>
<evidence type="ECO:0000313" key="5">
    <source>
        <dbReference type="EMBL" id="TNL98439.1"/>
    </source>
</evidence>
<proteinExistence type="predicted"/>
<dbReference type="AlphaFoldDB" id="A0A5C4U434"/>
<evidence type="ECO:0000259" key="4">
    <source>
        <dbReference type="PROSITE" id="PS51733"/>
    </source>
</evidence>
<dbReference type="PANTHER" id="PTHR12835:SF5">
    <property type="entry name" value="BIOTIN--PROTEIN LIGASE"/>
    <property type="match status" value="1"/>
</dbReference>
<comment type="caution">
    <text evidence="5">The sequence shown here is derived from an EMBL/GenBank/DDBJ whole genome shotgun (WGS) entry which is preliminary data.</text>
</comment>
<gene>
    <name evidence="5" type="ORF">FHE74_04365</name>
</gene>
<protein>
    <recommendedName>
        <fullName evidence="3">biotin--[biotin carboxyl-carrier protein] ligase</fullName>
        <ecNumber evidence="3">6.3.4.15</ecNumber>
    </recommendedName>
</protein>
<accession>A0A5C4U434</accession>
<reference evidence="5 6" key="1">
    <citation type="submission" date="2019-06" db="EMBL/GenBank/DDBJ databases">
        <authorList>
            <person name="Li J."/>
        </authorList>
    </citation>
    <scope>NUCLEOTIDE SEQUENCE [LARGE SCALE GENOMIC DNA]</scope>
    <source>
        <strain evidence="5 6">LMG 28165</strain>
    </source>
</reference>
<dbReference type="PANTHER" id="PTHR12835">
    <property type="entry name" value="BIOTIN PROTEIN LIGASE"/>
    <property type="match status" value="1"/>
</dbReference>